<protein>
    <submittedName>
        <fullName evidence="3">Alpha/beta fold hydrolase</fullName>
    </submittedName>
</protein>
<feature type="domain" description="Dienelactone hydrolase" evidence="2">
    <location>
        <begin position="15"/>
        <end position="155"/>
    </location>
</feature>
<evidence type="ECO:0000313" key="3">
    <source>
        <dbReference type="EMBL" id="MCX2972811.1"/>
    </source>
</evidence>
<dbReference type="EMBL" id="SHNP01000001">
    <property type="protein sequence ID" value="MCX2972811.1"/>
    <property type="molecule type" value="Genomic_DNA"/>
</dbReference>
<proteinExistence type="predicted"/>
<organism evidence="3 4">
    <name type="scientific">Candidatus Seongchinamella marina</name>
    <dbReference type="NCBI Taxonomy" id="2518990"/>
    <lineage>
        <taxon>Bacteria</taxon>
        <taxon>Pseudomonadati</taxon>
        <taxon>Pseudomonadota</taxon>
        <taxon>Gammaproteobacteria</taxon>
        <taxon>Cellvibrionales</taxon>
        <taxon>Halieaceae</taxon>
        <taxon>Seongchinamella</taxon>
    </lineage>
</organism>
<reference evidence="3" key="1">
    <citation type="submission" date="2019-02" db="EMBL/GenBank/DDBJ databases">
        <authorList>
            <person name="Li S.-H."/>
        </authorList>
    </citation>
    <scope>NUCLEOTIDE SEQUENCE</scope>
    <source>
        <strain evidence="3">IMCC8485</strain>
    </source>
</reference>
<dbReference type="PANTHER" id="PTHR22946:SF9">
    <property type="entry name" value="POLYKETIDE TRANSFERASE AF380"/>
    <property type="match status" value="1"/>
</dbReference>
<accession>A0ABT3ST34</accession>
<dbReference type="SUPFAM" id="SSF53474">
    <property type="entry name" value="alpha/beta-Hydrolases"/>
    <property type="match status" value="1"/>
</dbReference>
<dbReference type="InterPro" id="IPR050261">
    <property type="entry name" value="FrsA_esterase"/>
</dbReference>
<gene>
    <name evidence="3" type="ORF">EYC87_04330</name>
</gene>
<sequence length="286" mass="31219">MIIWSQGVRLAGDVYRPHDSIDGHKLPGILMVPGWGGNKENVGKNYASYFAEAGFVVLAFDFKGWGKSDGPLLAATKLEPTEESAEVTLKATHVRKVVSPFSMAADVRAALHYLGGEPGVMSNKLGIWGTSMGGALALVSATGDDRIKAYVTQMGPVNYSYNLKQLPAEMMRQAEAEAARGEIPPYPGPESESDPRLRGYPDWVALKQFEPLATLNRLDAPTLIIDAEDETLFDPSKNGGLLYESIKGRLPSRYVTYPGGHYEMYQGENLSASRGEALAWFVKYLN</sequence>
<keyword evidence="4" id="KW-1185">Reference proteome</keyword>
<dbReference type="GO" id="GO:0016787">
    <property type="term" value="F:hydrolase activity"/>
    <property type="evidence" value="ECO:0007669"/>
    <property type="project" value="UniProtKB-KW"/>
</dbReference>
<dbReference type="Gene3D" id="3.40.50.1820">
    <property type="entry name" value="alpha/beta hydrolase"/>
    <property type="match status" value="1"/>
</dbReference>
<dbReference type="InterPro" id="IPR029058">
    <property type="entry name" value="AB_hydrolase_fold"/>
</dbReference>
<evidence type="ECO:0000313" key="4">
    <source>
        <dbReference type="Proteomes" id="UP001143307"/>
    </source>
</evidence>
<dbReference type="PANTHER" id="PTHR22946">
    <property type="entry name" value="DIENELACTONE HYDROLASE DOMAIN-CONTAINING PROTEIN-RELATED"/>
    <property type="match status" value="1"/>
</dbReference>
<dbReference type="Pfam" id="PF01738">
    <property type="entry name" value="DLH"/>
    <property type="match status" value="1"/>
</dbReference>
<comment type="caution">
    <text evidence="3">The sequence shown here is derived from an EMBL/GenBank/DDBJ whole genome shotgun (WGS) entry which is preliminary data.</text>
</comment>
<dbReference type="InterPro" id="IPR002925">
    <property type="entry name" value="Dienelactn_hydro"/>
</dbReference>
<evidence type="ECO:0000259" key="2">
    <source>
        <dbReference type="Pfam" id="PF01738"/>
    </source>
</evidence>
<keyword evidence="1 3" id="KW-0378">Hydrolase</keyword>
<name>A0ABT3ST34_9GAMM</name>
<evidence type="ECO:0000256" key="1">
    <source>
        <dbReference type="ARBA" id="ARBA00022801"/>
    </source>
</evidence>
<dbReference type="Proteomes" id="UP001143307">
    <property type="component" value="Unassembled WGS sequence"/>
</dbReference>